<evidence type="ECO:0008006" key="3">
    <source>
        <dbReference type="Google" id="ProtNLM"/>
    </source>
</evidence>
<organism evidence="1 2">
    <name type="scientific">Rhodocytophaga rosea</name>
    <dbReference type="NCBI Taxonomy" id="2704465"/>
    <lineage>
        <taxon>Bacteria</taxon>
        <taxon>Pseudomonadati</taxon>
        <taxon>Bacteroidota</taxon>
        <taxon>Cytophagia</taxon>
        <taxon>Cytophagales</taxon>
        <taxon>Rhodocytophagaceae</taxon>
        <taxon>Rhodocytophaga</taxon>
    </lineage>
</organism>
<dbReference type="Gene3D" id="2.120.10.30">
    <property type="entry name" value="TolB, C-terminal domain"/>
    <property type="match status" value="1"/>
</dbReference>
<dbReference type="SUPFAM" id="SSF101898">
    <property type="entry name" value="NHL repeat"/>
    <property type="match status" value="1"/>
</dbReference>
<dbReference type="InterPro" id="IPR053224">
    <property type="entry name" value="Sensory_adhesion_molecule"/>
</dbReference>
<dbReference type="RefSeq" id="WP_162445640.1">
    <property type="nucleotide sequence ID" value="NZ_CP048222.1"/>
</dbReference>
<evidence type="ECO:0000313" key="1">
    <source>
        <dbReference type="EMBL" id="QHT69656.1"/>
    </source>
</evidence>
<sequence>MHASKLNFQKNLKKSTFLFFACVIVFSLTSCSDEQWDQLLGLARDKDKTSIPDKITFTKPALYPEGVSHDARGKRFLVSSVRFGTIGEVTYNGSYTPFIEDDDLISTIGIKVDESRKRILVAVSDPGAGEKTSPQTVGKLAALGIYDLTTGSRIRFINLGALRPQGGHFANDITLDAQGNAYITDSFSPIIYKVDVNGNASVFFEDTDFATAPGAFGFNGIVYHPSGYLIAGFSRDNKLIRIAVSEPATWSEVSLDTPLMGPDGLLLSKNGKELIVVNNAGGVAPGKVIAFNSENNWESATAGNTFTTDPVMPTTATAYKNEVFVVYAYLNRLFSGVQPPVADFAVQKVPFTTNNY</sequence>
<dbReference type="Proteomes" id="UP000480178">
    <property type="component" value="Chromosome"/>
</dbReference>
<proteinExistence type="predicted"/>
<dbReference type="PANTHER" id="PTHR31460:SF3">
    <property type="entry name" value="MESOCENTIN"/>
    <property type="match status" value="1"/>
</dbReference>
<reference evidence="1 2" key="1">
    <citation type="submission" date="2020-01" db="EMBL/GenBank/DDBJ databases">
        <authorList>
            <person name="Kim M.K."/>
        </authorList>
    </citation>
    <scope>NUCLEOTIDE SEQUENCE [LARGE SCALE GENOMIC DNA]</scope>
    <source>
        <strain evidence="1 2">172606-1</strain>
    </source>
</reference>
<accession>A0A6C0GNP9</accession>
<name>A0A6C0GNP9_9BACT</name>
<dbReference type="PROSITE" id="PS51257">
    <property type="entry name" value="PROKAR_LIPOPROTEIN"/>
    <property type="match status" value="1"/>
</dbReference>
<keyword evidence="2" id="KW-1185">Reference proteome</keyword>
<dbReference type="AlphaFoldDB" id="A0A6C0GNP9"/>
<dbReference type="EMBL" id="CP048222">
    <property type="protein sequence ID" value="QHT69656.1"/>
    <property type="molecule type" value="Genomic_DNA"/>
</dbReference>
<protein>
    <recommendedName>
        <fullName evidence="3">SMP-30/Gluconolactonase/LRE-like region domain-containing protein</fullName>
    </recommendedName>
</protein>
<gene>
    <name evidence="1" type="ORF">GXP67_24910</name>
</gene>
<evidence type="ECO:0000313" key="2">
    <source>
        <dbReference type="Proteomes" id="UP000480178"/>
    </source>
</evidence>
<dbReference type="InterPro" id="IPR011042">
    <property type="entry name" value="6-blade_b-propeller_TolB-like"/>
</dbReference>
<dbReference type="PANTHER" id="PTHR31460">
    <property type="match status" value="1"/>
</dbReference>
<dbReference type="KEGG" id="rhoz:GXP67_24910"/>